<organism evidence="1 2">
    <name type="scientific">Klebsiella grimontii</name>
    <dbReference type="NCBI Taxonomy" id="2058152"/>
    <lineage>
        <taxon>Bacteria</taxon>
        <taxon>Pseudomonadati</taxon>
        <taxon>Pseudomonadota</taxon>
        <taxon>Gammaproteobacteria</taxon>
        <taxon>Enterobacterales</taxon>
        <taxon>Enterobacteriaceae</taxon>
        <taxon>Klebsiella/Raoultella group</taxon>
        <taxon>Klebsiella</taxon>
    </lineage>
</organism>
<name>A0A285B6X2_9ENTR</name>
<evidence type="ECO:0000313" key="1">
    <source>
        <dbReference type="EMBL" id="SNU36618.1"/>
    </source>
</evidence>
<gene>
    <name evidence="1" type="ORF">KOSB73_290105</name>
</gene>
<reference evidence="2" key="1">
    <citation type="submission" date="2017-08" db="EMBL/GenBank/DDBJ databases">
        <authorList>
            <person name="Brisse S."/>
        </authorList>
    </citation>
    <scope>NUCLEOTIDE SEQUENCE [LARGE SCALE GENOMIC DNA]</scope>
    <source>
        <strain evidence="2">06D021</strain>
    </source>
</reference>
<sequence length="92" mass="10492">MRHATPCSPCRNQPNRRPIARFQRYDNVSMLVKSCINDAIRSEKEEVKVTHEAMKYLYYGKLRLRHLRSPAWNCSKSTAVLKVGSNAGGTTP</sequence>
<protein>
    <submittedName>
        <fullName evidence="1">Uncharacterized protein</fullName>
    </submittedName>
</protein>
<evidence type="ECO:0000313" key="2">
    <source>
        <dbReference type="Proteomes" id="UP000220639"/>
    </source>
</evidence>
<proteinExistence type="predicted"/>
<accession>A0A285B6X2</accession>
<dbReference type="EMBL" id="FZTC01000022">
    <property type="protein sequence ID" value="SNU36618.1"/>
    <property type="molecule type" value="Genomic_DNA"/>
</dbReference>
<dbReference type="Proteomes" id="UP000220639">
    <property type="component" value="Unassembled WGS sequence"/>
</dbReference>
<dbReference type="AlphaFoldDB" id="A0A285B6X2"/>